<dbReference type="InterPro" id="IPR000014">
    <property type="entry name" value="PAS"/>
</dbReference>
<dbReference type="GO" id="GO:0004673">
    <property type="term" value="F:protein histidine kinase activity"/>
    <property type="evidence" value="ECO:0007669"/>
    <property type="project" value="UniProtKB-EC"/>
</dbReference>
<keyword evidence="8" id="KW-0175">Coiled coil</keyword>
<gene>
    <name evidence="12" type="ORF">J3U87_12930</name>
</gene>
<dbReference type="GO" id="GO:0016020">
    <property type="term" value="C:membrane"/>
    <property type="evidence" value="ECO:0007669"/>
    <property type="project" value="UniProtKB-SubCell"/>
</dbReference>
<organism evidence="12 13">
    <name type="scientific">Sulfidibacter corallicola</name>
    <dbReference type="NCBI Taxonomy" id="2818388"/>
    <lineage>
        <taxon>Bacteria</taxon>
        <taxon>Pseudomonadati</taxon>
        <taxon>Acidobacteriota</taxon>
        <taxon>Holophagae</taxon>
        <taxon>Acanthopleuribacterales</taxon>
        <taxon>Acanthopleuribacteraceae</taxon>
        <taxon>Sulfidibacter</taxon>
    </lineage>
</organism>
<name>A0A8A4TWK7_SULCO</name>
<dbReference type="Gene3D" id="6.10.340.10">
    <property type="match status" value="1"/>
</dbReference>
<accession>A0A8A4TWK7</accession>
<keyword evidence="9" id="KW-1133">Transmembrane helix</keyword>
<evidence type="ECO:0000256" key="5">
    <source>
        <dbReference type="ARBA" id="ARBA00022679"/>
    </source>
</evidence>
<dbReference type="CDD" id="cd06225">
    <property type="entry name" value="HAMP"/>
    <property type="match status" value="1"/>
</dbReference>
<dbReference type="AlphaFoldDB" id="A0A8A4TWK7"/>
<dbReference type="EC" id="2.7.13.3" evidence="3"/>
<dbReference type="SUPFAM" id="SSF55785">
    <property type="entry name" value="PYP-like sensor domain (PAS domain)"/>
    <property type="match status" value="1"/>
</dbReference>
<evidence type="ECO:0000313" key="12">
    <source>
        <dbReference type="EMBL" id="QTD53352.1"/>
    </source>
</evidence>
<feature type="transmembrane region" description="Helical" evidence="9">
    <location>
        <begin position="20"/>
        <end position="40"/>
    </location>
</feature>
<feature type="transmembrane region" description="Helical" evidence="9">
    <location>
        <begin position="231"/>
        <end position="250"/>
    </location>
</feature>
<dbReference type="Proteomes" id="UP000663929">
    <property type="component" value="Chromosome"/>
</dbReference>
<evidence type="ECO:0000256" key="4">
    <source>
        <dbReference type="ARBA" id="ARBA00022553"/>
    </source>
</evidence>
<dbReference type="InterPro" id="IPR005467">
    <property type="entry name" value="His_kinase_dom"/>
</dbReference>
<dbReference type="RefSeq" id="WP_237383454.1">
    <property type="nucleotide sequence ID" value="NZ_CP071793.1"/>
</dbReference>
<keyword evidence="7 9" id="KW-0472">Membrane</keyword>
<proteinExistence type="predicted"/>
<dbReference type="PANTHER" id="PTHR42878">
    <property type="entry name" value="TWO-COMPONENT HISTIDINE KINASE"/>
    <property type="match status" value="1"/>
</dbReference>
<keyword evidence="4" id="KW-0597">Phosphoprotein</keyword>
<comment type="subcellular location">
    <subcellularLocation>
        <location evidence="2">Membrane</location>
    </subcellularLocation>
</comment>
<dbReference type="PROSITE" id="PS50109">
    <property type="entry name" value="HIS_KIN"/>
    <property type="match status" value="1"/>
</dbReference>
<keyword evidence="13" id="KW-1185">Reference proteome</keyword>
<dbReference type="PROSITE" id="PS50885">
    <property type="entry name" value="HAMP"/>
    <property type="match status" value="1"/>
</dbReference>
<dbReference type="SMART" id="SM00304">
    <property type="entry name" value="HAMP"/>
    <property type="match status" value="1"/>
</dbReference>
<evidence type="ECO:0000259" key="10">
    <source>
        <dbReference type="PROSITE" id="PS50109"/>
    </source>
</evidence>
<comment type="catalytic activity">
    <reaction evidence="1">
        <text>ATP + protein L-histidine = ADP + protein N-phospho-L-histidine.</text>
        <dbReference type="EC" id="2.7.13.3"/>
    </reaction>
</comment>
<dbReference type="Gene3D" id="3.30.450.20">
    <property type="entry name" value="PAS domain"/>
    <property type="match status" value="1"/>
</dbReference>
<evidence type="ECO:0000256" key="7">
    <source>
        <dbReference type="ARBA" id="ARBA00023136"/>
    </source>
</evidence>
<keyword evidence="9" id="KW-0812">Transmembrane</keyword>
<dbReference type="PRINTS" id="PR00344">
    <property type="entry name" value="BCTRLSENSOR"/>
</dbReference>
<dbReference type="GO" id="GO:0000156">
    <property type="term" value="F:phosphorelay response regulator activity"/>
    <property type="evidence" value="ECO:0007669"/>
    <property type="project" value="TreeGrafter"/>
</dbReference>
<feature type="coiled-coil region" evidence="8">
    <location>
        <begin position="296"/>
        <end position="334"/>
    </location>
</feature>
<reference evidence="12" key="1">
    <citation type="submission" date="2021-03" db="EMBL/GenBank/DDBJ databases">
        <title>Acanthopleuribacteraceae sp. M133.</title>
        <authorList>
            <person name="Wang G."/>
        </authorList>
    </citation>
    <scope>NUCLEOTIDE SEQUENCE</scope>
    <source>
        <strain evidence="12">M133</strain>
    </source>
</reference>
<dbReference type="Pfam" id="PF02518">
    <property type="entry name" value="HATPase_c"/>
    <property type="match status" value="1"/>
</dbReference>
<protein>
    <recommendedName>
        <fullName evidence="3">histidine kinase</fullName>
        <ecNumber evidence="3">2.7.13.3</ecNumber>
    </recommendedName>
</protein>
<evidence type="ECO:0000313" key="13">
    <source>
        <dbReference type="Proteomes" id="UP000663929"/>
    </source>
</evidence>
<dbReference type="InterPro" id="IPR035965">
    <property type="entry name" value="PAS-like_dom_sf"/>
</dbReference>
<dbReference type="Gene3D" id="3.30.565.10">
    <property type="entry name" value="Histidine kinase-like ATPase, C-terminal domain"/>
    <property type="match status" value="1"/>
</dbReference>
<dbReference type="SUPFAM" id="SSF55874">
    <property type="entry name" value="ATPase domain of HSP90 chaperone/DNA topoisomerase II/histidine kinase"/>
    <property type="match status" value="1"/>
</dbReference>
<dbReference type="InterPro" id="IPR004358">
    <property type="entry name" value="Sig_transdc_His_kin-like_C"/>
</dbReference>
<dbReference type="GO" id="GO:0007234">
    <property type="term" value="P:osmosensory signaling via phosphorelay pathway"/>
    <property type="evidence" value="ECO:0007669"/>
    <property type="project" value="TreeGrafter"/>
</dbReference>
<evidence type="ECO:0000259" key="11">
    <source>
        <dbReference type="PROSITE" id="PS50885"/>
    </source>
</evidence>
<dbReference type="PANTHER" id="PTHR42878:SF13">
    <property type="entry name" value="HISTIDINE KINASE"/>
    <property type="match status" value="1"/>
</dbReference>
<evidence type="ECO:0000256" key="2">
    <source>
        <dbReference type="ARBA" id="ARBA00004370"/>
    </source>
</evidence>
<evidence type="ECO:0000256" key="6">
    <source>
        <dbReference type="ARBA" id="ARBA00022777"/>
    </source>
</evidence>
<dbReference type="SUPFAM" id="SSF158472">
    <property type="entry name" value="HAMP domain-like"/>
    <property type="match status" value="1"/>
</dbReference>
<dbReference type="InterPro" id="IPR003594">
    <property type="entry name" value="HATPase_dom"/>
</dbReference>
<evidence type="ECO:0000256" key="8">
    <source>
        <dbReference type="SAM" id="Coils"/>
    </source>
</evidence>
<dbReference type="InterPro" id="IPR050351">
    <property type="entry name" value="BphY/WalK/GraS-like"/>
</dbReference>
<dbReference type="Pfam" id="PF13426">
    <property type="entry name" value="PAS_9"/>
    <property type="match status" value="1"/>
</dbReference>
<evidence type="ECO:0000256" key="9">
    <source>
        <dbReference type="SAM" id="Phobius"/>
    </source>
</evidence>
<dbReference type="NCBIfam" id="TIGR00229">
    <property type="entry name" value="sensory_box"/>
    <property type="match status" value="1"/>
</dbReference>
<dbReference type="InterPro" id="IPR003660">
    <property type="entry name" value="HAMP_dom"/>
</dbReference>
<dbReference type="KEGG" id="scor:J3U87_12930"/>
<evidence type="ECO:0000256" key="1">
    <source>
        <dbReference type="ARBA" id="ARBA00000085"/>
    </source>
</evidence>
<sequence>MTQHHNPTQLRGKSLKQKLIVRNMATLLIVFVTILFFYAWQNFRSYERQVENTSTRFKRSLERTGRLLISDKQKTLRTYAEDNSFNTLRDILFENVHGDPSSPMDPESKLLVMAGYVRQDFKPVVWVTPDNPEGLVDDNVVMRDPTTQWAMSLTGTGSREVTLDGETIVQVATPIYASADAISIDLDDLGTLDEGGSEDVLVGALIYGFSTNPMKRDLAQAKSQYQQDLKFNLTVLVLVSLMALVVGFLATRRQAATITQPLAAVTAAADTIAAGNYNVEVELSTGDEIEVLAHSFNKMAQDLEKSYAELADLNKNLEAKVEQRTKELAESESKFRTLFEESADAILLGDENELFDCNPAMLRLMGCQTKDELLTMGPDDISPERQPDGERSNEKLRDIYRHVLNEGSQLFEWVSRRVDNSEFYTEIVVTGFMLNGRPVLHKVFRDITERKETEDALRKAQQRLLETAHSSGMAEIATGVLHNIGNILNSVNISTEEIALTLKNSKIKGFLKANEMMRGHADDLTEYLVHHDKGKLIPGYYLSLGEAIADEQHTLQEEINALTNKVNMMRDVISTQQNYAKASLYTEDVRVIDLIEDSLKLQLASLQKQGVKIQRSFDSDPKGSVAKVKLVHVLTNLIKNAKEAMQGNDAQNKVQHLSIKMEKIEDNMVQVFVQDNGVGIAHENLEKIFNHGFTTKANGHGFGLHTCANFMTEMGGDLSVQSDGPGKGATFVVTFPLDERGPELPSQTQAASA</sequence>
<keyword evidence="5" id="KW-0808">Transferase</keyword>
<keyword evidence="6" id="KW-0418">Kinase</keyword>
<dbReference type="SMART" id="SM00387">
    <property type="entry name" value="HATPase_c"/>
    <property type="match status" value="1"/>
</dbReference>
<dbReference type="EMBL" id="CP071793">
    <property type="protein sequence ID" value="QTD53352.1"/>
    <property type="molecule type" value="Genomic_DNA"/>
</dbReference>
<feature type="domain" description="Histidine kinase" evidence="10">
    <location>
        <begin position="528"/>
        <end position="739"/>
    </location>
</feature>
<evidence type="ECO:0000256" key="3">
    <source>
        <dbReference type="ARBA" id="ARBA00012438"/>
    </source>
</evidence>
<dbReference type="InterPro" id="IPR036890">
    <property type="entry name" value="HATPase_C_sf"/>
</dbReference>
<feature type="domain" description="HAMP" evidence="11">
    <location>
        <begin position="256"/>
        <end position="308"/>
    </location>
</feature>
<dbReference type="Pfam" id="PF00672">
    <property type="entry name" value="HAMP"/>
    <property type="match status" value="1"/>
</dbReference>
<dbReference type="GO" id="GO:0030295">
    <property type="term" value="F:protein kinase activator activity"/>
    <property type="evidence" value="ECO:0007669"/>
    <property type="project" value="TreeGrafter"/>
</dbReference>